<proteinExistence type="predicted"/>
<evidence type="ECO:0000256" key="1">
    <source>
        <dbReference type="ARBA" id="ARBA00001946"/>
    </source>
</evidence>
<dbReference type="Pfam" id="PF00293">
    <property type="entry name" value="NUDIX"/>
    <property type="match status" value="1"/>
</dbReference>
<dbReference type="AlphaFoldDB" id="A0A147DSQ0"/>
<dbReference type="STRING" id="465820.NS263_11325"/>
<accession>A0A147DSQ0</accession>
<evidence type="ECO:0000259" key="3">
    <source>
        <dbReference type="PROSITE" id="PS51462"/>
    </source>
</evidence>
<dbReference type="PANTHER" id="PTHR43046">
    <property type="entry name" value="GDP-MANNOSE MANNOSYL HYDROLASE"/>
    <property type="match status" value="1"/>
</dbReference>
<keyword evidence="2" id="KW-0378">Hydrolase</keyword>
<dbReference type="PATRIC" id="fig|465820.4.peg.929"/>
<dbReference type="InterPro" id="IPR020084">
    <property type="entry name" value="NUDIX_hydrolase_CS"/>
</dbReference>
<dbReference type="SUPFAM" id="SSF55811">
    <property type="entry name" value="Nudix"/>
    <property type="match status" value="1"/>
</dbReference>
<dbReference type="CDD" id="cd04690">
    <property type="entry name" value="NUDIX_Hydrolase"/>
    <property type="match status" value="1"/>
</dbReference>
<evidence type="ECO:0000313" key="5">
    <source>
        <dbReference type="Proteomes" id="UP000072763"/>
    </source>
</evidence>
<dbReference type="PROSITE" id="PS51462">
    <property type="entry name" value="NUDIX"/>
    <property type="match status" value="1"/>
</dbReference>
<dbReference type="RefSeq" id="WP_058749145.1">
    <property type="nucleotide sequence ID" value="NZ_LDRC01000020.1"/>
</dbReference>
<dbReference type="EMBL" id="LDRC01000020">
    <property type="protein sequence ID" value="KTR53015.1"/>
    <property type="molecule type" value="Genomic_DNA"/>
</dbReference>
<reference evidence="4 5" key="1">
    <citation type="journal article" date="2016" name="Front. Microbiol.">
        <title>Genomic Resource of Rice Seed Associated Bacteria.</title>
        <authorList>
            <person name="Midha S."/>
            <person name="Bansal K."/>
            <person name="Sharma S."/>
            <person name="Kumar N."/>
            <person name="Patil P.P."/>
            <person name="Chaudhry V."/>
            <person name="Patil P.B."/>
        </authorList>
    </citation>
    <scope>NUCLEOTIDE SEQUENCE [LARGE SCALE GENOMIC DNA]</scope>
    <source>
        <strain evidence="4 5">NS359</strain>
    </source>
</reference>
<dbReference type="PROSITE" id="PS00893">
    <property type="entry name" value="NUDIX_BOX"/>
    <property type="match status" value="1"/>
</dbReference>
<sequence>MSLPAVPPTLRVSALLLVRDRRVLMVRARGRDVLYLPGGKAEPHETDVQAAIREAREETGLRLTEADLEPFGTVTEAAHGQGEGTMVAMTLFTLRPGGTTVSVTPVASAEVDEVEWVTSADADRCPPAGVETLRRLVAAGLVD</sequence>
<dbReference type="Proteomes" id="UP000072763">
    <property type="component" value="Unassembled WGS sequence"/>
</dbReference>
<evidence type="ECO:0000313" key="4">
    <source>
        <dbReference type="EMBL" id="KTR53015.1"/>
    </source>
</evidence>
<dbReference type="InterPro" id="IPR015797">
    <property type="entry name" value="NUDIX_hydrolase-like_dom_sf"/>
</dbReference>
<comment type="caution">
    <text evidence="4">The sequence shown here is derived from an EMBL/GenBank/DDBJ whole genome shotgun (WGS) entry which is preliminary data.</text>
</comment>
<protein>
    <recommendedName>
        <fullName evidence="3">Nudix hydrolase domain-containing protein</fullName>
    </recommendedName>
</protein>
<dbReference type="Gene3D" id="3.90.79.10">
    <property type="entry name" value="Nucleoside Triphosphate Pyrophosphohydrolase"/>
    <property type="match status" value="1"/>
</dbReference>
<dbReference type="PANTHER" id="PTHR43046:SF16">
    <property type="entry name" value="ADP-RIBOSE PYROPHOSPHATASE YJHB-RELATED"/>
    <property type="match status" value="1"/>
</dbReference>
<dbReference type="GO" id="GO:0016787">
    <property type="term" value="F:hydrolase activity"/>
    <property type="evidence" value="ECO:0007669"/>
    <property type="project" value="UniProtKB-KW"/>
</dbReference>
<dbReference type="InterPro" id="IPR000086">
    <property type="entry name" value="NUDIX_hydrolase_dom"/>
</dbReference>
<evidence type="ECO:0000256" key="2">
    <source>
        <dbReference type="ARBA" id="ARBA00022801"/>
    </source>
</evidence>
<gene>
    <name evidence="4" type="ORF">NS359_04445</name>
</gene>
<organism evidence="4 5">
    <name type="scientific">Curtobacterium oceanosedimentum</name>
    <dbReference type="NCBI Taxonomy" id="465820"/>
    <lineage>
        <taxon>Bacteria</taxon>
        <taxon>Bacillati</taxon>
        <taxon>Actinomycetota</taxon>
        <taxon>Actinomycetes</taxon>
        <taxon>Micrococcales</taxon>
        <taxon>Microbacteriaceae</taxon>
        <taxon>Curtobacterium</taxon>
    </lineage>
</organism>
<feature type="domain" description="Nudix hydrolase" evidence="3">
    <location>
        <begin position="7"/>
        <end position="139"/>
    </location>
</feature>
<comment type="cofactor">
    <cofactor evidence="1">
        <name>Mg(2+)</name>
        <dbReference type="ChEBI" id="CHEBI:18420"/>
    </cofactor>
</comment>
<name>A0A147DSQ0_9MICO</name>